<proteinExistence type="predicted"/>
<comment type="caution">
    <text evidence="1">The sequence shown here is derived from an EMBL/GenBank/DDBJ whole genome shotgun (WGS) entry which is preliminary data.</text>
</comment>
<reference evidence="1" key="1">
    <citation type="journal article" date="2021" name="New Phytol.">
        <title>Evolutionary innovations through gain and loss of genes in the ectomycorrhizal Boletales.</title>
        <authorList>
            <person name="Wu G."/>
            <person name="Miyauchi S."/>
            <person name="Morin E."/>
            <person name="Kuo A."/>
            <person name="Drula E."/>
            <person name="Varga T."/>
            <person name="Kohler A."/>
            <person name="Feng B."/>
            <person name="Cao Y."/>
            <person name="Lipzen A."/>
            <person name="Daum C."/>
            <person name="Hundley H."/>
            <person name="Pangilinan J."/>
            <person name="Johnson J."/>
            <person name="Barry K."/>
            <person name="LaButti K."/>
            <person name="Ng V."/>
            <person name="Ahrendt S."/>
            <person name="Min B."/>
            <person name="Choi I.G."/>
            <person name="Park H."/>
            <person name="Plett J.M."/>
            <person name="Magnuson J."/>
            <person name="Spatafora J.W."/>
            <person name="Nagy L.G."/>
            <person name="Henrissat B."/>
            <person name="Grigoriev I.V."/>
            <person name="Yang Z.L."/>
            <person name="Xu J."/>
            <person name="Martin F.M."/>
        </authorList>
    </citation>
    <scope>NUCLEOTIDE SEQUENCE</scope>
    <source>
        <strain evidence="1">ATCC 28755</strain>
    </source>
</reference>
<protein>
    <submittedName>
        <fullName evidence="1">WD40-repeat-containing domain protein</fullName>
    </submittedName>
</protein>
<name>A0ACB7ZPR9_9AGAM</name>
<sequence length="804" mass="89197">MLDQTVQFLKCRPDIVDVHALNLLEDANRLVMMFFCPISQSALQIYHSALPFSPLSTTIRKAYQRELAGGIVVRQGLTDNWDTCVQSMSASNRVQSIAFSPDGSLIASASIKKGVELWNVITGANVAHLGPSHFSSPSVGVCFSPSGNYIAVGFAEGAIAAWDTLTARCLVYKRYLHSQPVRFLVFSPDGDILASACAAGKVQLWNVTTSQHLDSHDLCQYILGPIAFSSDSRFLVTGGKKGLIVIWDVNSSKVEKRLECHYGCVTSIALSSDDKRVACGSDDGSVRIWDIEKAACIRKCSAHKKEVKWVRFTPGDGRVISASDDTIGSLNVVKRTPFKGILSRLRYKIYECLRRSSIPSGYLEPYFTFPSSDIFSIAFSNARSVQLEPFAPSYLPPPAFTAKVLRFSSVAISPDGERIAHSNGREQIQVWNPSLRMNSFQHKKKENPDLKIQDWEESPDENRHLVRYASGKVLLHEHNGDIIKSFPNHSYVHASPDWTIFAYTAMTPMYSRNTRDRRVNIWNSKSGVSTSLRSVSSVYTLIETSLSFSDDNTLLAARSRTGKISKGVVVWDIASRQHILNILSGVNSFKFSPDTTTLAIGMTGVVQLWDLQHGHIREELRLGRGELNGVKKCIAFSADSSCLVFADYGGLVHFYRLSSISSPAKIIHELGIVASTTVAFQCSSGALFHLAIPQETITGNYTSSQSTIRATACEHCRNPANDNQNPHLIWHAEDDAMYPESPRVKGYFVRADGWVFCDTKKVLWLPPGLTPRYRGDLKALGNRRMVFVSPNNRKMFVVVDFHSN</sequence>
<dbReference type="EMBL" id="MU269259">
    <property type="protein sequence ID" value="KAH7903065.1"/>
    <property type="molecule type" value="Genomic_DNA"/>
</dbReference>
<accession>A0ACB7ZPR9</accession>
<gene>
    <name evidence="1" type="ORF">BJ138DRAFT_1131511</name>
</gene>
<evidence type="ECO:0000313" key="1">
    <source>
        <dbReference type="EMBL" id="KAH7903065.1"/>
    </source>
</evidence>
<evidence type="ECO:0000313" key="2">
    <source>
        <dbReference type="Proteomes" id="UP000790377"/>
    </source>
</evidence>
<organism evidence="1 2">
    <name type="scientific">Hygrophoropsis aurantiaca</name>
    <dbReference type="NCBI Taxonomy" id="72124"/>
    <lineage>
        <taxon>Eukaryota</taxon>
        <taxon>Fungi</taxon>
        <taxon>Dikarya</taxon>
        <taxon>Basidiomycota</taxon>
        <taxon>Agaricomycotina</taxon>
        <taxon>Agaricomycetes</taxon>
        <taxon>Agaricomycetidae</taxon>
        <taxon>Boletales</taxon>
        <taxon>Coniophorineae</taxon>
        <taxon>Hygrophoropsidaceae</taxon>
        <taxon>Hygrophoropsis</taxon>
    </lineage>
</organism>
<dbReference type="Proteomes" id="UP000790377">
    <property type="component" value="Unassembled WGS sequence"/>
</dbReference>
<keyword evidence="2" id="KW-1185">Reference proteome</keyword>